<dbReference type="Proteomes" id="UP000814074">
    <property type="component" value="Unassembled WGS sequence"/>
</dbReference>
<reference evidence="3 4" key="1">
    <citation type="submission" date="2019-11" db="EMBL/GenBank/DDBJ databases">
        <title>Epiphytic Pseudomonas syringae from cherry orchards.</title>
        <authorList>
            <person name="Hulin M.T."/>
        </authorList>
    </citation>
    <scope>NUCLEOTIDE SEQUENCE [LARGE SCALE GENOMIC DNA]</scope>
    <source>
        <strain evidence="3 4">PA-6-3B</strain>
    </source>
</reference>
<proteinExistence type="predicted"/>
<sequence length="307" mass="34259">MRLANKGGIFTIASVAFLVSFGAGASDAKFKPFSDETCSSYNSYLPASTTAEDKKAINDLTGHLALSSSLRYLLGKDSIITDMKISFGETPFFTKLDAIKKKLEVAQVDYLRGYLSYNESLNKEVMQKYLSKESEYTNFTTRKSICSIQALSKSPDTSNVEMIEKFINALALVEDAKFGNFQIKRESCKVSKSVGTSNSYSEPEHWADSQFVVIDARFKNLDSEGRLPSEGSLIIKTSDGRELRYDTTETVMQRGYGIYFKSVNPLVTMPTKIVYRIPTDISGEVLWEPGGNKGKKKLWCTFILPKV</sequence>
<protein>
    <submittedName>
        <fullName evidence="3">DUF4352 domain-containing protein</fullName>
    </submittedName>
</protein>
<gene>
    <name evidence="3" type="ORF">GIW47_06640</name>
</gene>
<feature type="chain" id="PRO_5045051168" evidence="2">
    <location>
        <begin position="26"/>
        <end position="307"/>
    </location>
</feature>
<name>A0ABS9FLK9_9PSED</name>
<dbReference type="Gene3D" id="2.60.40.1240">
    <property type="match status" value="1"/>
</dbReference>
<evidence type="ECO:0000313" key="3">
    <source>
        <dbReference type="EMBL" id="MCF5152294.1"/>
    </source>
</evidence>
<dbReference type="EMBL" id="WKDU01000005">
    <property type="protein sequence ID" value="MCF5152294.1"/>
    <property type="molecule type" value="Genomic_DNA"/>
</dbReference>
<evidence type="ECO:0000256" key="1">
    <source>
        <dbReference type="ARBA" id="ARBA00022729"/>
    </source>
</evidence>
<keyword evidence="4" id="KW-1185">Reference proteome</keyword>
<feature type="signal peptide" evidence="2">
    <location>
        <begin position="1"/>
        <end position="25"/>
    </location>
</feature>
<dbReference type="InterPro" id="IPR029050">
    <property type="entry name" value="Immunoprotect_excell_Ig-like"/>
</dbReference>
<evidence type="ECO:0000256" key="2">
    <source>
        <dbReference type="SAM" id="SignalP"/>
    </source>
</evidence>
<organism evidence="3 4">
    <name type="scientific">Pseudomonas lactis</name>
    <dbReference type="NCBI Taxonomy" id="1615674"/>
    <lineage>
        <taxon>Bacteria</taxon>
        <taxon>Pseudomonadati</taxon>
        <taxon>Pseudomonadota</taxon>
        <taxon>Gammaproteobacteria</taxon>
        <taxon>Pseudomonadales</taxon>
        <taxon>Pseudomonadaceae</taxon>
        <taxon>Pseudomonas</taxon>
    </lineage>
</organism>
<evidence type="ECO:0000313" key="4">
    <source>
        <dbReference type="Proteomes" id="UP000814074"/>
    </source>
</evidence>
<comment type="caution">
    <text evidence="3">The sequence shown here is derived from an EMBL/GenBank/DDBJ whole genome shotgun (WGS) entry which is preliminary data.</text>
</comment>
<keyword evidence="1 2" id="KW-0732">Signal</keyword>
<accession>A0ABS9FLK9</accession>
<dbReference type="RefSeq" id="WP_236269813.1">
    <property type="nucleotide sequence ID" value="NZ_WKDU01000005.1"/>
</dbReference>